<protein>
    <submittedName>
        <fullName evidence="1">Uncharacterized protein</fullName>
    </submittedName>
</protein>
<evidence type="ECO:0000313" key="1">
    <source>
        <dbReference type="EMBL" id="CBA09136.1"/>
    </source>
</evidence>
<dbReference type="EMBL" id="AM889137">
    <property type="protein sequence ID" value="CBA09136.1"/>
    <property type="molecule type" value="Genomic_DNA"/>
</dbReference>
<gene>
    <name evidence="1" type="ORF">NME_2098</name>
</gene>
<accession>C6SFM8</accession>
<proteinExistence type="predicted"/>
<sequence length="31" mass="3391">MKPSLIVKNRAVLPMPSENQCSDGIFMGIVD</sequence>
<dbReference type="AlphaFoldDB" id="C6SFM8"/>
<reference evidence="1" key="1">
    <citation type="journal article" date="2008" name="Proc. Natl. Acad. Sci. U.S.A.">
        <title>Whole-genome comparison of disease and carriage strains provides insights into virulence evolution in Neisseria meningitidis.</title>
        <authorList>
            <person name="Schoen C."/>
            <person name="Blom J."/>
            <person name="Claus H."/>
            <person name="Schramm-Glueck A."/>
            <person name="Brandt P."/>
            <person name="Mueller T."/>
            <person name="Goesmann A."/>
            <person name="Joseph B."/>
            <person name="Konietzny S."/>
            <person name="Kurzai O."/>
            <person name="Schmitt C."/>
            <person name="Friedrich T."/>
            <person name="Linke B."/>
            <person name="Vogel U."/>
            <person name="Frosch M."/>
        </authorList>
    </citation>
    <scope>NUCLEOTIDE SEQUENCE</scope>
    <source>
        <strain evidence="1">Alpha153</strain>
    </source>
</reference>
<name>C6SFM8_NEIME</name>
<organism evidence="1">
    <name type="scientific">Neisseria meningitidis alpha153</name>
    <dbReference type="NCBI Taxonomy" id="663926"/>
    <lineage>
        <taxon>Bacteria</taxon>
        <taxon>Pseudomonadati</taxon>
        <taxon>Pseudomonadota</taxon>
        <taxon>Betaproteobacteria</taxon>
        <taxon>Neisseriales</taxon>
        <taxon>Neisseriaceae</taxon>
        <taxon>Neisseria</taxon>
    </lineage>
</organism>